<sequence>MRVVVTGASGNVGSALVRELVRRRHTVTGVARRRPDPGDDPTADSVRWHTADVADEPLDPVLGGADALVHLAWMFQPTHDPDTTWRANAVGTRNVLAAAARTGVGVVVCASSVGAYSPALDDDPVDESWPTDSPSPAAYCREKAYVERALDTFEATHPDVRVVRVRPAFVFQRSSGAEQRRIFGAPGLRPWMLERRLLPILPVPSGLRLQTVHADDLAQVYAEVVERPVRGAFNVAADGVLRRRELGELFDARTVEAPASVARAAVEGAWRVRLAGAPGNLFDALLRLPVLSTARAKTELGWQPRYGAAEALAEMLTGAREGAGTGLPPLHPESPAL</sequence>
<dbReference type="InterPro" id="IPR051783">
    <property type="entry name" value="NAD(P)-dependent_oxidoreduct"/>
</dbReference>
<proteinExistence type="predicted"/>
<dbReference type="Gene3D" id="3.40.50.720">
    <property type="entry name" value="NAD(P)-binding Rossmann-like Domain"/>
    <property type="match status" value="1"/>
</dbReference>
<organism evidence="3 4">
    <name type="scientific">Mumia zhuanghuii</name>
    <dbReference type="NCBI Taxonomy" id="2585211"/>
    <lineage>
        <taxon>Bacteria</taxon>
        <taxon>Bacillati</taxon>
        <taxon>Actinomycetota</taxon>
        <taxon>Actinomycetes</taxon>
        <taxon>Propionibacteriales</taxon>
        <taxon>Nocardioidaceae</taxon>
        <taxon>Mumia</taxon>
    </lineage>
</organism>
<dbReference type="InterPro" id="IPR001509">
    <property type="entry name" value="Epimerase_deHydtase"/>
</dbReference>
<dbReference type="RefSeq" id="WP_139087114.1">
    <property type="nucleotide sequence ID" value="NZ_VDFR01000048.1"/>
</dbReference>
<dbReference type="Proteomes" id="UP000306740">
    <property type="component" value="Unassembled WGS sequence"/>
</dbReference>
<gene>
    <name evidence="3" type="ORF">FHE65_11170</name>
    <name evidence="2" type="ORF">FHE65_12505</name>
</gene>
<dbReference type="SUPFAM" id="SSF51735">
    <property type="entry name" value="NAD(P)-binding Rossmann-fold domains"/>
    <property type="match status" value="1"/>
</dbReference>
<dbReference type="PANTHER" id="PTHR48079:SF6">
    <property type="entry name" value="NAD(P)-BINDING DOMAIN-CONTAINING PROTEIN-RELATED"/>
    <property type="match status" value="1"/>
</dbReference>
<evidence type="ECO:0000313" key="3">
    <source>
        <dbReference type="EMBL" id="TNC47164.1"/>
    </source>
</evidence>
<name>A0A5C4MRF3_9ACTN</name>
<comment type="caution">
    <text evidence="3">The sequence shown here is derived from an EMBL/GenBank/DDBJ whole genome shotgun (WGS) entry which is preliminary data.</text>
</comment>
<dbReference type="AlphaFoldDB" id="A0A5C4MRF3"/>
<dbReference type="OrthoDB" id="3338687at2"/>
<evidence type="ECO:0000313" key="4">
    <source>
        <dbReference type="Proteomes" id="UP000306740"/>
    </source>
</evidence>
<dbReference type="GO" id="GO:0004029">
    <property type="term" value="F:aldehyde dehydrogenase (NAD+) activity"/>
    <property type="evidence" value="ECO:0007669"/>
    <property type="project" value="TreeGrafter"/>
</dbReference>
<dbReference type="EMBL" id="VDFR01000048">
    <property type="protein sequence ID" value="TNC47164.1"/>
    <property type="molecule type" value="Genomic_DNA"/>
</dbReference>
<dbReference type="InterPro" id="IPR036291">
    <property type="entry name" value="NAD(P)-bd_dom_sf"/>
</dbReference>
<accession>A0A5C4MRF3</accession>
<protein>
    <submittedName>
        <fullName evidence="3">NAD-dependent epimerase/dehydratase family protein</fullName>
    </submittedName>
</protein>
<dbReference type="EMBL" id="VDFR01000056">
    <property type="protein sequence ID" value="TNC46452.1"/>
    <property type="molecule type" value="Genomic_DNA"/>
</dbReference>
<dbReference type="PANTHER" id="PTHR48079">
    <property type="entry name" value="PROTEIN YEEZ"/>
    <property type="match status" value="1"/>
</dbReference>
<feature type="domain" description="NAD-dependent epimerase/dehydratase" evidence="1">
    <location>
        <begin position="3"/>
        <end position="235"/>
    </location>
</feature>
<dbReference type="Pfam" id="PF01370">
    <property type="entry name" value="Epimerase"/>
    <property type="match status" value="1"/>
</dbReference>
<dbReference type="GO" id="GO:0005737">
    <property type="term" value="C:cytoplasm"/>
    <property type="evidence" value="ECO:0007669"/>
    <property type="project" value="TreeGrafter"/>
</dbReference>
<evidence type="ECO:0000313" key="2">
    <source>
        <dbReference type="EMBL" id="TNC46452.1"/>
    </source>
</evidence>
<reference evidence="3 4" key="1">
    <citation type="submission" date="2019-05" db="EMBL/GenBank/DDBJ databases">
        <title>Mumia sp. nov., isolated from the intestinal contents of plateau pika (Ochotona curzoniae) in the Qinghai-Tibet plateau of China.</title>
        <authorList>
            <person name="Tian Z."/>
        </authorList>
    </citation>
    <scope>NUCLEOTIDE SEQUENCE [LARGE SCALE GENOMIC DNA]</scope>
    <source>
        <strain evidence="4">527</strain>
        <strain evidence="3">Z527</strain>
    </source>
</reference>
<evidence type="ECO:0000259" key="1">
    <source>
        <dbReference type="Pfam" id="PF01370"/>
    </source>
</evidence>